<evidence type="ECO:0000313" key="3">
    <source>
        <dbReference type="Proteomes" id="UP000499080"/>
    </source>
</evidence>
<sequence>MDTDLFLKTFIPHQYAIVCFLRDLVPLGITTSSCMRSRRINKRCLVSLVGIVILMWLVGPTSDNESYTVKRGGWVAGAARNGGYFEVDFSARFSVVAAGLSDSPEDFDLGRGVFI</sequence>
<keyword evidence="1" id="KW-1133">Transmembrane helix</keyword>
<evidence type="ECO:0000256" key="1">
    <source>
        <dbReference type="SAM" id="Phobius"/>
    </source>
</evidence>
<feature type="transmembrane region" description="Helical" evidence="1">
    <location>
        <begin position="44"/>
        <end position="62"/>
    </location>
</feature>
<accession>A0A4Y2W5R8</accession>
<organism evidence="2 3">
    <name type="scientific">Araneus ventricosus</name>
    <name type="common">Orbweaver spider</name>
    <name type="synonym">Epeira ventricosa</name>
    <dbReference type="NCBI Taxonomy" id="182803"/>
    <lineage>
        <taxon>Eukaryota</taxon>
        <taxon>Metazoa</taxon>
        <taxon>Ecdysozoa</taxon>
        <taxon>Arthropoda</taxon>
        <taxon>Chelicerata</taxon>
        <taxon>Arachnida</taxon>
        <taxon>Araneae</taxon>
        <taxon>Araneomorphae</taxon>
        <taxon>Entelegynae</taxon>
        <taxon>Araneoidea</taxon>
        <taxon>Araneidae</taxon>
        <taxon>Araneus</taxon>
    </lineage>
</organism>
<keyword evidence="3" id="KW-1185">Reference proteome</keyword>
<dbReference type="EMBL" id="BGPR01055217">
    <property type="protein sequence ID" value="GBO31836.1"/>
    <property type="molecule type" value="Genomic_DNA"/>
</dbReference>
<dbReference type="AlphaFoldDB" id="A0A4Y2W5R8"/>
<evidence type="ECO:0000313" key="2">
    <source>
        <dbReference type="EMBL" id="GBO31836.1"/>
    </source>
</evidence>
<keyword evidence="1" id="KW-0812">Transmembrane</keyword>
<name>A0A4Y2W5R8_ARAVE</name>
<proteinExistence type="predicted"/>
<comment type="caution">
    <text evidence="2">The sequence shown here is derived from an EMBL/GenBank/DDBJ whole genome shotgun (WGS) entry which is preliminary data.</text>
</comment>
<gene>
    <name evidence="2" type="ORF">AVEN_80979_1</name>
</gene>
<reference evidence="2 3" key="1">
    <citation type="journal article" date="2019" name="Sci. Rep.">
        <title>Orb-weaving spider Araneus ventricosus genome elucidates the spidroin gene catalogue.</title>
        <authorList>
            <person name="Kono N."/>
            <person name="Nakamura H."/>
            <person name="Ohtoshi R."/>
            <person name="Moran D.A.P."/>
            <person name="Shinohara A."/>
            <person name="Yoshida Y."/>
            <person name="Fujiwara M."/>
            <person name="Mori M."/>
            <person name="Tomita M."/>
            <person name="Arakawa K."/>
        </authorList>
    </citation>
    <scope>NUCLEOTIDE SEQUENCE [LARGE SCALE GENOMIC DNA]</scope>
</reference>
<dbReference type="Proteomes" id="UP000499080">
    <property type="component" value="Unassembled WGS sequence"/>
</dbReference>
<protein>
    <submittedName>
        <fullName evidence="2">Uncharacterized protein</fullName>
    </submittedName>
</protein>
<keyword evidence="1" id="KW-0472">Membrane</keyword>